<feature type="compositionally biased region" description="Polar residues" evidence="1">
    <location>
        <begin position="509"/>
        <end position="533"/>
    </location>
</feature>
<reference evidence="3" key="1">
    <citation type="journal article" date="2014" name="Genome Announc.">
        <title>Draft genome sequence of Colletotrichum sublineola, a destructive pathogen of cultivated sorghum.</title>
        <authorList>
            <person name="Baroncelli R."/>
            <person name="Sanz-Martin J.M."/>
            <person name="Rech G.E."/>
            <person name="Sukno S.A."/>
            <person name="Thon M.R."/>
        </authorList>
    </citation>
    <scope>NUCLEOTIDE SEQUENCE [LARGE SCALE GENOMIC DNA]</scope>
    <source>
        <strain evidence="3">TX430BB</strain>
    </source>
</reference>
<protein>
    <submittedName>
        <fullName evidence="2">Uncharacterized protein</fullName>
    </submittedName>
</protein>
<sequence>MEAAAKKVQLLAQRILPDRPHHLSVSPDQRFRVPPDHSKLFEEFKHPRLQYMTLLSDADRGMLLTRPYYDMREEPPNPTAHKEPNAKMEKKTVTKLSLSDYKNKQKKVVDSPPDSRTMAKPDISRKEKEATDSRMEREPKKMDACRHRDSEASKDIKAHKSREPPHDERMGRPETKPRTAQENNDTPEKRKRTADGDNELRPQKRARPEASTPLDERSRTPRDDTPRRKDVHSSQDRTPQKDGRLGTSSSLLPNGRSTLKSALGSGSGANKSPVSRARGDSINGNRPTPSGSRARAETASSRSAVPPLLSPLHLPNESDSRPKEKRRDDAGDHNRSLKSLKSEPPPPVKRPKSPIDLPELLSPTLPPIVEEELARMKKTPTKSSASGQRTYPPDSPTTSKRPHTAVKEEDEDRKEPKEKAKDKPRRFMVTLKYSKKYNKSVQRLLALPPRKDVVKEERSVSIEPPAPPQARKRPISSTEHISDSIAVKRPRTSDVTSSSKLVAPATPSKAATTMSRVASSNSVNTPGDGSSLTPAAPPSSDRDRPQTRDDSREAANPSKVQSLRDRWGRFIKLGTKLKHERDMLLERKNSDRGAPISDSDSKLSMILGLETALAFMVGFRALVESRRMENKAQDPKQWGSILPLLNVMRHDVRKSKPLEALFWQLQGVIHEELIKCYWSLDPASHAVHIIGAERGRSTVWKSAFDAVERVEASAMRTNMGPWTSVEDAVASALRIMRRWTQEENVSWRAEVTVSAANGTSL</sequence>
<proteinExistence type="predicted"/>
<dbReference type="STRING" id="1173701.A0A066X8U0"/>
<feature type="compositionally biased region" description="Polar residues" evidence="1">
    <location>
        <begin position="246"/>
        <end position="260"/>
    </location>
</feature>
<feature type="compositionally biased region" description="Basic and acidic residues" evidence="1">
    <location>
        <begin position="193"/>
        <end position="244"/>
    </location>
</feature>
<name>A0A066X8U0_COLSU</name>
<dbReference type="OrthoDB" id="284473at2759"/>
<feature type="compositionally biased region" description="Basic and acidic residues" evidence="1">
    <location>
        <begin position="117"/>
        <end position="179"/>
    </location>
</feature>
<dbReference type="HOGENOM" id="CLU_013115_0_0_1"/>
<comment type="caution">
    <text evidence="2">The sequence shown here is derived from an EMBL/GenBank/DDBJ whole genome shotgun (WGS) entry which is preliminary data.</text>
</comment>
<dbReference type="EMBL" id="JMSE01001347">
    <property type="protein sequence ID" value="KDN62141.1"/>
    <property type="molecule type" value="Genomic_DNA"/>
</dbReference>
<evidence type="ECO:0000313" key="3">
    <source>
        <dbReference type="Proteomes" id="UP000027238"/>
    </source>
</evidence>
<feature type="compositionally biased region" description="Basic and acidic residues" evidence="1">
    <location>
        <begin position="316"/>
        <end position="335"/>
    </location>
</feature>
<feature type="region of interest" description="Disordered" evidence="1">
    <location>
        <begin position="69"/>
        <end position="561"/>
    </location>
</feature>
<evidence type="ECO:0000256" key="1">
    <source>
        <dbReference type="SAM" id="MobiDB-lite"/>
    </source>
</evidence>
<keyword evidence="3" id="KW-1185">Reference proteome</keyword>
<dbReference type="Proteomes" id="UP000027238">
    <property type="component" value="Unassembled WGS sequence"/>
</dbReference>
<feature type="compositionally biased region" description="Basic and acidic residues" evidence="1">
    <location>
        <begin position="540"/>
        <end position="553"/>
    </location>
</feature>
<feature type="compositionally biased region" description="Basic and acidic residues" evidence="1">
    <location>
        <begin position="69"/>
        <end position="92"/>
    </location>
</feature>
<organism evidence="2 3">
    <name type="scientific">Colletotrichum sublineola</name>
    <name type="common">Sorghum anthracnose fungus</name>
    <dbReference type="NCBI Taxonomy" id="1173701"/>
    <lineage>
        <taxon>Eukaryota</taxon>
        <taxon>Fungi</taxon>
        <taxon>Dikarya</taxon>
        <taxon>Ascomycota</taxon>
        <taxon>Pezizomycotina</taxon>
        <taxon>Sordariomycetes</taxon>
        <taxon>Hypocreomycetidae</taxon>
        <taxon>Glomerellales</taxon>
        <taxon>Glomerellaceae</taxon>
        <taxon>Colletotrichum</taxon>
        <taxon>Colletotrichum graminicola species complex</taxon>
    </lineage>
</organism>
<dbReference type="eggNOG" id="ENOG502SB3U">
    <property type="taxonomic scope" value="Eukaryota"/>
</dbReference>
<dbReference type="OMA" id="NWAVGHD"/>
<evidence type="ECO:0000313" key="2">
    <source>
        <dbReference type="EMBL" id="KDN62141.1"/>
    </source>
</evidence>
<feature type="compositionally biased region" description="Polar residues" evidence="1">
    <location>
        <begin position="282"/>
        <end position="291"/>
    </location>
</feature>
<gene>
    <name evidence="2" type="ORF">CSUB01_00846</name>
</gene>
<accession>A0A066X8U0</accession>
<dbReference type="AlphaFoldDB" id="A0A066X8U0"/>
<feature type="compositionally biased region" description="Basic and acidic residues" evidence="1">
    <location>
        <begin position="449"/>
        <end position="460"/>
    </location>
</feature>